<accession>A0A9N9JY29</accession>
<evidence type="ECO:0000313" key="2">
    <source>
        <dbReference type="Proteomes" id="UP000789405"/>
    </source>
</evidence>
<keyword evidence="2" id="KW-1185">Reference proteome</keyword>
<name>A0A9N9JY29_9GLOM</name>
<dbReference type="AlphaFoldDB" id="A0A9N9JY29"/>
<proteinExistence type="predicted"/>
<evidence type="ECO:0000313" key="1">
    <source>
        <dbReference type="EMBL" id="CAG8798999.1"/>
    </source>
</evidence>
<sequence>IEFPVMKIPDSPMQFDTNSFENELVISSYKEEYNFITKT</sequence>
<reference evidence="1" key="1">
    <citation type="submission" date="2021-06" db="EMBL/GenBank/DDBJ databases">
        <authorList>
            <person name="Kallberg Y."/>
            <person name="Tangrot J."/>
            <person name="Rosling A."/>
        </authorList>
    </citation>
    <scope>NUCLEOTIDE SEQUENCE</scope>
    <source>
        <strain evidence="1">MA453B</strain>
    </source>
</reference>
<feature type="non-terminal residue" evidence="1">
    <location>
        <position position="1"/>
    </location>
</feature>
<comment type="caution">
    <text evidence="1">The sequence shown here is derived from an EMBL/GenBank/DDBJ whole genome shotgun (WGS) entry which is preliminary data.</text>
</comment>
<dbReference type="Proteomes" id="UP000789405">
    <property type="component" value="Unassembled WGS sequence"/>
</dbReference>
<organism evidence="1 2">
    <name type="scientific">Dentiscutata erythropus</name>
    <dbReference type="NCBI Taxonomy" id="1348616"/>
    <lineage>
        <taxon>Eukaryota</taxon>
        <taxon>Fungi</taxon>
        <taxon>Fungi incertae sedis</taxon>
        <taxon>Mucoromycota</taxon>
        <taxon>Glomeromycotina</taxon>
        <taxon>Glomeromycetes</taxon>
        <taxon>Diversisporales</taxon>
        <taxon>Gigasporaceae</taxon>
        <taxon>Dentiscutata</taxon>
    </lineage>
</organism>
<protein>
    <submittedName>
        <fullName evidence="1">7366_t:CDS:1</fullName>
    </submittedName>
</protein>
<gene>
    <name evidence="1" type="ORF">DERYTH_LOCUS22987</name>
</gene>
<dbReference type="EMBL" id="CAJVPY010033467">
    <property type="protein sequence ID" value="CAG8798999.1"/>
    <property type="molecule type" value="Genomic_DNA"/>
</dbReference>